<dbReference type="AlphaFoldDB" id="A0A448YQI1"/>
<evidence type="ECO:0000313" key="3">
    <source>
        <dbReference type="Proteomes" id="UP000290900"/>
    </source>
</evidence>
<dbReference type="PANTHER" id="PTHR28284:SF1">
    <property type="entry name" value="NUCLEOPORIN NUP60"/>
    <property type="match status" value="1"/>
</dbReference>
<feature type="region of interest" description="Disordered" evidence="1">
    <location>
        <begin position="156"/>
        <end position="178"/>
    </location>
</feature>
<evidence type="ECO:0000256" key="1">
    <source>
        <dbReference type="SAM" id="MobiDB-lite"/>
    </source>
</evidence>
<dbReference type="EMBL" id="CAACVR010000035">
    <property type="protein sequence ID" value="VEU23200.1"/>
    <property type="molecule type" value="Genomic_DNA"/>
</dbReference>
<dbReference type="STRING" id="13370.A0A448YQI1"/>
<organism evidence="2 3">
    <name type="scientific">Brettanomyces naardenensis</name>
    <name type="common">Yeast</name>
    <dbReference type="NCBI Taxonomy" id="13370"/>
    <lineage>
        <taxon>Eukaryota</taxon>
        <taxon>Fungi</taxon>
        <taxon>Dikarya</taxon>
        <taxon>Ascomycota</taxon>
        <taxon>Saccharomycotina</taxon>
        <taxon>Pichiomycetes</taxon>
        <taxon>Pichiales</taxon>
        <taxon>Pichiaceae</taxon>
        <taxon>Brettanomyces</taxon>
    </lineage>
</organism>
<name>A0A448YQI1_BRENA</name>
<dbReference type="GO" id="GO:0031990">
    <property type="term" value="P:mRNA export from nucleus in response to heat stress"/>
    <property type="evidence" value="ECO:0007669"/>
    <property type="project" value="TreeGrafter"/>
</dbReference>
<evidence type="ECO:0000313" key="2">
    <source>
        <dbReference type="EMBL" id="VEU23200.1"/>
    </source>
</evidence>
<dbReference type="GO" id="GO:0034398">
    <property type="term" value="P:telomere tethering at nuclear periphery"/>
    <property type="evidence" value="ECO:0007669"/>
    <property type="project" value="TreeGrafter"/>
</dbReference>
<dbReference type="OrthoDB" id="5370852at2759"/>
<reference evidence="2 3" key="1">
    <citation type="submission" date="2018-12" db="EMBL/GenBank/DDBJ databases">
        <authorList>
            <person name="Tiukova I."/>
            <person name="Dainat J."/>
        </authorList>
    </citation>
    <scope>NUCLEOTIDE SEQUENCE [LARGE SCALE GENOMIC DNA]</scope>
</reference>
<dbReference type="PANTHER" id="PTHR28284">
    <property type="entry name" value="NUCLEOPORIN NUP60"/>
    <property type="match status" value="1"/>
</dbReference>
<dbReference type="GO" id="GO:0017056">
    <property type="term" value="F:structural constituent of nuclear pore"/>
    <property type="evidence" value="ECO:0007669"/>
    <property type="project" value="InterPro"/>
</dbReference>
<protein>
    <submittedName>
        <fullName evidence="2">DEKNAAC104308</fullName>
    </submittedName>
</protein>
<keyword evidence="3" id="KW-1185">Reference proteome</keyword>
<dbReference type="GO" id="GO:0044615">
    <property type="term" value="C:nuclear pore nuclear basket"/>
    <property type="evidence" value="ECO:0007669"/>
    <property type="project" value="InterPro"/>
</dbReference>
<dbReference type="Proteomes" id="UP000290900">
    <property type="component" value="Unassembled WGS sequence"/>
</dbReference>
<gene>
    <name evidence="2" type="ORF">BRENAR_LOCUS3931</name>
</gene>
<dbReference type="GO" id="GO:0006607">
    <property type="term" value="P:NLS-bearing protein import into nucleus"/>
    <property type="evidence" value="ECO:0007669"/>
    <property type="project" value="TreeGrafter"/>
</dbReference>
<feature type="compositionally biased region" description="Acidic residues" evidence="1">
    <location>
        <begin position="164"/>
        <end position="175"/>
    </location>
</feature>
<dbReference type="InterPro" id="IPR034432">
    <property type="entry name" value="Nup60"/>
</dbReference>
<proteinExistence type="predicted"/>
<sequence>MTTTYMNRNPNDTLAEFFKRKGDEPLSEIEVEGVMSLINKTQQLSQQQIFPNRTMTARPEPTSNNNSTLIHGYTTIGGNSTILRPSNLKTPVKIHTPSYKPKTRIIRRPHRQSRIVQYGNQRPSKAKMMSPLDAFREEKRKKGEVKRRKGYTGGIIDLSHLGDSDGEDGKEEEEEKNLKHKPVTLEIEIEDRSKVKLEKPISKTASRVLSILRGEKVEKVEKGVEKGVEKAVSGRVRKKEVPIMNGNGGSSSGHPTFHFSTSFSKEAISKKTEGAVKVPGATKAAIITKSDGSKVAPGANKGAIITSDSKVTPVVAAHPLPSVFPVRPKFVPPSLSTVEQIDRFTFPDVAETNQQLLKEVPSVSLSQAIPTSVPASLSTPPPPAPLPASIPTFSFPSVPEASPSVLATIDDKSVHLYDDVFNFDN</sequence>
<dbReference type="InParanoid" id="A0A448YQI1"/>
<dbReference type="GO" id="GO:0008298">
    <property type="term" value="P:intracellular mRNA localization"/>
    <property type="evidence" value="ECO:0007669"/>
    <property type="project" value="TreeGrafter"/>
</dbReference>
<dbReference type="GO" id="GO:0016973">
    <property type="term" value="P:poly(A)+ mRNA export from nucleus"/>
    <property type="evidence" value="ECO:0007669"/>
    <property type="project" value="TreeGrafter"/>
</dbReference>
<accession>A0A448YQI1</accession>